<dbReference type="EMBL" id="CP011924">
    <property type="protein sequence ID" value="ATD06427.1"/>
    <property type="molecule type" value="Genomic_DNA"/>
</dbReference>
<evidence type="ECO:0000313" key="2">
    <source>
        <dbReference type="EMBL" id="ATD06427.1"/>
    </source>
</evidence>
<organism evidence="2 3">
    <name type="scientific">Pseudoalteromonas piscicida</name>
    <dbReference type="NCBI Taxonomy" id="43662"/>
    <lineage>
        <taxon>Bacteria</taxon>
        <taxon>Pseudomonadati</taxon>
        <taxon>Pseudomonadota</taxon>
        <taxon>Gammaproteobacteria</taxon>
        <taxon>Alteromonadales</taxon>
        <taxon>Pseudoalteromonadaceae</taxon>
        <taxon>Pseudoalteromonas</taxon>
    </lineage>
</organism>
<proteinExistence type="predicted"/>
<keyword evidence="3" id="KW-1185">Reference proteome</keyword>
<feature type="region of interest" description="Disordered" evidence="1">
    <location>
        <begin position="16"/>
        <end position="43"/>
    </location>
</feature>
<name>A0ABN5CHR4_PSEO7</name>
<dbReference type="Proteomes" id="UP000016521">
    <property type="component" value="Chromosome I"/>
</dbReference>
<sequence>MADKRIATLKLGYRARQSDVNTTERNSSVENVSFAKPTSARSL</sequence>
<accession>A0ABN5CHR4</accession>
<protein>
    <submittedName>
        <fullName evidence="2">Uncharacterized protein</fullName>
    </submittedName>
</protein>
<evidence type="ECO:0000313" key="3">
    <source>
        <dbReference type="Proteomes" id="UP000016521"/>
    </source>
</evidence>
<evidence type="ECO:0000256" key="1">
    <source>
        <dbReference type="SAM" id="MobiDB-lite"/>
    </source>
</evidence>
<feature type="compositionally biased region" description="Polar residues" evidence="1">
    <location>
        <begin position="18"/>
        <end position="31"/>
    </location>
</feature>
<gene>
    <name evidence="2" type="ORF">PPIS_a1283</name>
</gene>
<reference evidence="2 3" key="1">
    <citation type="submission" date="2015-06" db="EMBL/GenBank/DDBJ databases">
        <authorList>
            <person name="Xie B.-B."/>
            <person name="Rong J.-C."/>
            <person name="Qin Q.-L."/>
            <person name="Zhang Y.-Z."/>
        </authorList>
    </citation>
    <scope>NUCLEOTIDE SEQUENCE [LARGE SCALE GENOMIC DNA]</scope>
    <source>
        <strain evidence="2 3">JCM 20779</strain>
    </source>
</reference>